<dbReference type="Proteomes" id="UP000095281">
    <property type="component" value="Unplaced"/>
</dbReference>
<sequence>MIDLKSNEEVVSVGENLIECIPSTKHSPCSVTHGKESQSSAPNSLLSELTEPEVYHPSDCSLAPSTSSSCSSDRSNRIYMEDDQFSLNGYADNLASEMKLIKKTSKWHNYLIGILFAIAVALIGSFLSSYFSSNSHIDGLRQDISIVRKEISDAKYELNNNINSVESKLTKEINSVKTELTKEMNNLRNELLDKERDRQLTSNLEKIVEEKIDSRNKLLISQIEELLKKKGE</sequence>
<evidence type="ECO:0000313" key="4">
    <source>
        <dbReference type="WBParaSite" id="MhA1_Contig1095.frz3.gene8"/>
    </source>
</evidence>
<organism evidence="3 4">
    <name type="scientific">Meloidogyne hapla</name>
    <name type="common">Root-knot nematode worm</name>
    <dbReference type="NCBI Taxonomy" id="6305"/>
    <lineage>
        <taxon>Eukaryota</taxon>
        <taxon>Metazoa</taxon>
        <taxon>Ecdysozoa</taxon>
        <taxon>Nematoda</taxon>
        <taxon>Chromadorea</taxon>
        <taxon>Rhabditida</taxon>
        <taxon>Tylenchina</taxon>
        <taxon>Tylenchomorpha</taxon>
        <taxon>Tylenchoidea</taxon>
        <taxon>Meloidogynidae</taxon>
        <taxon>Meloidogyninae</taxon>
        <taxon>Meloidogyne</taxon>
    </lineage>
</organism>
<keyword evidence="1" id="KW-0175">Coiled coil</keyword>
<keyword evidence="2" id="KW-1133">Transmembrane helix</keyword>
<dbReference type="WBParaSite" id="MhA1_Contig1095.frz3.gene8">
    <property type="protein sequence ID" value="MhA1_Contig1095.frz3.gene8"/>
    <property type="gene ID" value="MhA1_Contig1095.frz3.gene8"/>
</dbReference>
<feature type="transmembrane region" description="Helical" evidence="2">
    <location>
        <begin position="107"/>
        <end position="131"/>
    </location>
</feature>
<reference evidence="4" key="1">
    <citation type="submission" date="2016-11" db="UniProtKB">
        <authorList>
            <consortium name="WormBaseParasite"/>
        </authorList>
    </citation>
    <scope>IDENTIFICATION</scope>
</reference>
<evidence type="ECO:0000256" key="1">
    <source>
        <dbReference type="SAM" id="Coils"/>
    </source>
</evidence>
<proteinExistence type="predicted"/>
<keyword evidence="3" id="KW-1185">Reference proteome</keyword>
<dbReference type="AlphaFoldDB" id="A0A1I8AY69"/>
<keyword evidence="2" id="KW-0812">Transmembrane</keyword>
<evidence type="ECO:0000256" key="2">
    <source>
        <dbReference type="SAM" id="Phobius"/>
    </source>
</evidence>
<accession>A0A1I8AY69</accession>
<keyword evidence="2" id="KW-0472">Membrane</keyword>
<name>A0A1I8AY69_MELHA</name>
<feature type="coiled-coil region" evidence="1">
    <location>
        <begin position="170"/>
        <end position="204"/>
    </location>
</feature>
<protein>
    <submittedName>
        <fullName evidence="4">Chromosome partition protein Smc</fullName>
    </submittedName>
</protein>
<evidence type="ECO:0000313" key="3">
    <source>
        <dbReference type="Proteomes" id="UP000095281"/>
    </source>
</evidence>